<keyword evidence="3" id="KW-1185">Reference proteome</keyword>
<dbReference type="EMBL" id="BOOL01000030">
    <property type="protein sequence ID" value="GII10179.1"/>
    <property type="molecule type" value="Genomic_DNA"/>
</dbReference>
<accession>A0ABQ4HDC7</accession>
<sequence length="235" mass="27082">MLRRMVRLRRLLTADRSPVGPPADFLASRWEPRTARTLHTTVLDGHSGDTVIRTQGVANIADDLEIGVMTTGDGPVRMLRIGSEIYHRLPEAEQRKTGKRWIWARSLPGYTHREWGPTSALIQRNGQMRSFAREDQDGEELRHYTFLLRPRHDEDPVAADLYQYLRLHGADRMTWEVWLTADDRVRRVRSHATTLRSQRALHGLVSMTSEYWDFDIPDGFTPPPPEDLPPRPSAD</sequence>
<reference evidence="2 3" key="1">
    <citation type="submission" date="2021-01" db="EMBL/GenBank/DDBJ databases">
        <title>Whole genome shotgun sequence of Planomonospora parontospora subsp. parontospora NBRC 13880.</title>
        <authorList>
            <person name="Komaki H."/>
            <person name="Tamura T."/>
        </authorList>
    </citation>
    <scope>NUCLEOTIDE SEQUENCE [LARGE SCALE GENOMIC DNA]</scope>
    <source>
        <strain evidence="2 3">NBRC 13880</strain>
    </source>
</reference>
<evidence type="ECO:0000256" key="1">
    <source>
        <dbReference type="SAM" id="MobiDB-lite"/>
    </source>
</evidence>
<name>A0ABQ4HDC7_9ACTN</name>
<organism evidence="2 3">
    <name type="scientific">Planomonospora parontospora subsp. parontospora</name>
    <dbReference type="NCBI Taxonomy" id="97194"/>
    <lineage>
        <taxon>Bacteria</taxon>
        <taxon>Bacillati</taxon>
        <taxon>Actinomycetota</taxon>
        <taxon>Actinomycetes</taxon>
        <taxon>Streptosporangiales</taxon>
        <taxon>Streptosporangiaceae</taxon>
        <taxon>Planomonospora</taxon>
    </lineage>
</organism>
<comment type="caution">
    <text evidence="2">The sequence shown here is derived from an EMBL/GenBank/DDBJ whole genome shotgun (WGS) entry which is preliminary data.</text>
</comment>
<gene>
    <name evidence="2" type="ORF">Ppa06_39770</name>
</gene>
<evidence type="ECO:0000313" key="3">
    <source>
        <dbReference type="Proteomes" id="UP000633041"/>
    </source>
</evidence>
<proteinExistence type="predicted"/>
<dbReference type="Proteomes" id="UP000633041">
    <property type="component" value="Unassembled WGS sequence"/>
</dbReference>
<feature type="region of interest" description="Disordered" evidence="1">
    <location>
        <begin position="216"/>
        <end position="235"/>
    </location>
</feature>
<evidence type="ECO:0000313" key="2">
    <source>
        <dbReference type="EMBL" id="GII10179.1"/>
    </source>
</evidence>
<protein>
    <submittedName>
        <fullName evidence="2">Uncharacterized protein</fullName>
    </submittedName>
</protein>
<feature type="compositionally biased region" description="Pro residues" evidence="1">
    <location>
        <begin position="220"/>
        <end position="235"/>
    </location>
</feature>